<evidence type="ECO:0000256" key="1">
    <source>
        <dbReference type="ARBA" id="ARBA00004431"/>
    </source>
</evidence>
<evidence type="ECO:0000256" key="5">
    <source>
        <dbReference type="ARBA" id="ARBA00023210"/>
    </source>
</evidence>
<protein>
    <submittedName>
        <fullName evidence="7">Sporulation protein SsgA</fullName>
    </submittedName>
</protein>
<dbReference type="AlphaFoldDB" id="A0A1J7BFE6"/>
<evidence type="ECO:0000256" key="6">
    <source>
        <dbReference type="ARBA" id="ARBA00023306"/>
    </source>
</evidence>
<gene>
    <name evidence="7" type="ORF">BIV57_11125</name>
</gene>
<organism evidence="7 8">
    <name type="scientific">Mangrovactinospora gilvigrisea</name>
    <dbReference type="NCBI Taxonomy" id="1428644"/>
    <lineage>
        <taxon>Bacteria</taxon>
        <taxon>Bacillati</taxon>
        <taxon>Actinomycetota</taxon>
        <taxon>Actinomycetes</taxon>
        <taxon>Kitasatosporales</taxon>
        <taxon>Streptomycetaceae</taxon>
        <taxon>Mangrovactinospora</taxon>
    </lineage>
</organism>
<dbReference type="Gene3D" id="2.30.31.20">
    <property type="entry name" value="Sporulation-specific cell division protein SsgB"/>
    <property type="match status" value="1"/>
</dbReference>
<comment type="caution">
    <text evidence="7">The sequence shown here is derived from an EMBL/GenBank/DDBJ whole genome shotgun (WGS) entry which is preliminary data.</text>
</comment>
<dbReference type="STRING" id="1428644.BIV57_11125"/>
<dbReference type="InterPro" id="IPR006776">
    <property type="entry name" value="SsgB"/>
</dbReference>
<keyword evidence="5" id="KW-0717">Septation</keyword>
<evidence type="ECO:0000256" key="4">
    <source>
        <dbReference type="ARBA" id="ARBA00022969"/>
    </source>
</evidence>
<dbReference type="GO" id="GO:0030435">
    <property type="term" value="P:sporulation resulting in formation of a cellular spore"/>
    <property type="evidence" value="ECO:0007669"/>
    <property type="project" value="UniProtKB-KW"/>
</dbReference>
<evidence type="ECO:0000256" key="3">
    <source>
        <dbReference type="ARBA" id="ARBA00022618"/>
    </source>
</evidence>
<dbReference type="InterPro" id="IPR038658">
    <property type="entry name" value="SsgB_sf"/>
</dbReference>
<reference evidence="7 8" key="1">
    <citation type="submission" date="2016-10" db="EMBL/GenBank/DDBJ databases">
        <title>Genome sequence of Streptomyces gilvigriseus MUSC 26.</title>
        <authorList>
            <person name="Lee L.-H."/>
            <person name="Ser H.-L."/>
        </authorList>
    </citation>
    <scope>NUCLEOTIDE SEQUENCE [LARGE SCALE GENOMIC DNA]</scope>
    <source>
        <strain evidence="7 8">MUSC 26</strain>
    </source>
</reference>
<keyword evidence="3" id="KW-0132">Cell division</keyword>
<accession>A0A1J7BFE6</accession>
<evidence type="ECO:0000313" key="7">
    <source>
        <dbReference type="EMBL" id="OIV37431.1"/>
    </source>
</evidence>
<dbReference type="OrthoDB" id="3853096at2"/>
<dbReference type="Pfam" id="PF04686">
    <property type="entry name" value="SsgA"/>
    <property type="match status" value="1"/>
</dbReference>
<evidence type="ECO:0000256" key="2">
    <source>
        <dbReference type="ARBA" id="ARBA00009323"/>
    </source>
</evidence>
<keyword evidence="8" id="KW-1185">Reference proteome</keyword>
<name>A0A1J7BFE6_9ACTN</name>
<dbReference type="GO" id="GO:0000917">
    <property type="term" value="P:division septum assembly"/>
    <property type="evidence" value="ECO:0007669"/>
    <property type="project" value="UniProtKB-KW"/>
</dbReference>
<comment type="subcellular location">
    <subcellularLocation>
        <location evidence="1">Cell septum</location>
    </subcellularLocation>
</comment>
<dbReference type="Proteomes" id="UP000243342">
    <property type="component" value="Unassembled WGS sequence"/>
</dbReference>
<dbReference type="EMBL" id="MLCF01000053">
    <property type="protein sequence ID" value="OIV37431.1"/>
    <property type="molecule type" value="Genomic_DNA"/>
</dbReference>
<sequence>MENTVDLDLDMYLVLSPERSVRVPARLGYSSSDPFAVHMVFHVGSDFPVRWVFARELLDEGVRRPCGYGDVRIWPTRVRDREVICLALSSPDGNALLEADREEVRRWIRLTHHILPPGEEQRALALDAGLARLLADQ</sequence>
<evidence type="ECO:0000313" key="8">
    <source>
        <dbReference type="Proteomes" id="UP000243342"/>
    </source>
</evidence>
<keyword evidence="4" id="KW-0749">Sporulation</keyword>
<dbReference type="GO" id="GO:0030428">
    <property type="term" value="C:cell septum"/>
    <property type="evidence" value="ECO:0007669"/>
    <property type="project" value="UniProtKB-SubCell"/>
</dbReference>
<keyword evidence="6" id="KW-0131">Cell cycle</keyword>
<comment type="similarity">
    <text evidence="2">Belongs to the SsgA family.</text>
</comment>
<proteinExistence type="inferred from homology"/>